<dbReference type="AlphaFoldDB" id="A0A1G2LMW6"/>
<dbReference type="PANTHER" id="PTHR21349:SF0">
    <property type="entry name" value="LARGE RIBOSOMAL SUBUNIT PROTEIN BL21M"/>
    <property type="match status" value="1"/>
</dbReference>
<dbReference type="EMBL" id="MHQZ01000044">
    <property type="protein sequence ID" value="OHA12956.1"/>
    <property type="molecule type" value="Genomic_DNA"/>
</dbReference>
<gene>
    <name evidence="6" type="primary">rplU</name>
    <name evidence="8" type="ORF">A2909_01095</name>
</gene>
<proteinExistence type="inferred from homology"/>
<keyword evidence="3 6" id="KW-0694">RNA-binding</keyword>
<dbReference type="InterPro" id="IPR036164">
    <property type="entry name" value="bL21-like_sf"/>
</dbReference>
<evidence type="ECO:0000313" key="8">
    <source>
        <dbReference type="EMBL" id="OHA12956.1"/>
    </source>
</evidence>
<keyword evidence="2 6" id="KW-0699">rRNA-binding</keyword>
<dbReference type="GO" id="GO:0005737">
    <property type="term" value="C:cytoplasm"/>
    <property type="evidence" value="ECO:0007669"/>
    <property type="project" value="UniProtKB-ARBA"/>
</dbReference>
<evidence type="ECO:0000256" key="4">
    <source>
        <dbReference type="ARBA" id="ARBA00022980"/>
    </source>
</evidence>
<dbReference type="Pfam" id="PF00829">
    <property type="entry name" value="Ribosomal_L21p"/>
    <property type="match status" value="1"/>
</dbReference>
<evidence type="ECO:0000256" key="2">
    <source>
        <dbReference type="ARBA" id="ARBA00022730"/>
    </source>
</evidence>
<evidence type="ECO:0000256" key="5">
    <source>
        <dbReference type="ARBA" id="ARBA00023274"/>
    </source>
</evidence>
<dbReference type="HAMAP" id="MF_01363">
    <property type="entry name" value="Ribosomal_bL21"/>
    <property type="match status" value="1"/>
</dbReference>
<dbReference type="InterPro" id="IPR018258">
    <property type="entry name" value="Ribosomal_bL21_CS"/>
</dbReference>
<dbReference type="InterPro" id="IPR001787">
    <property type="entry name" value="Ribosomal_bL21"/>
</dbReference>
<dbReference type="GO" id="GO:0003735">
    <property type="term" value="F:structural constituent of ribosome"/>
    <property type="evidence" value="ECO:0007669"/>
    <property type="project" value="InterPro"/>
</dbReference>
<sequence length="113" mass="12959">MKTNISNGVKFAVIQTGGKQYIVKPGDVIKVEKLEKPKKGSIFVFDKILLAVEGEKIIIGKPFLEKTRVEAEWKKEAKAKKITILRYKSKTRYSKKKGHRQPYTEVLIKNIKV</sequence>
<keyword evidence="5 6" id="KW-0687">Ribonucleoprotein</keyword>
<dbReference type="InterPro" id="IPR028909">
    <property type="entry name" value="bL21-like"/>
</dbReference>
<reference evidence="8 9" key="1">
    <citation type="journal article" date="2016" name="Nat. Commun.">
        <title>Thousands of microbial genomes shed light on interconnected biogeochemical processes in an aquifer system.</title>
        <authorList>
            <person name="Anantharaman K."/>
            <person name="Brown C.T."/>
            <person name="Hug L.A."/>
            <person name="Sharon I."/>
            <person name="Castelle C.J."/>
            <person name="Probst A.J."/>
            <person name="Thomas B.C."/>
            <person name="Singh A."/>
            <person name="Wilkins M.J."/>
            <person name="Karaoz U."/>
            <person name="Brodie E.L."/>
            <person name="Williams K.H."/>
            <person name="Hubbard S.S."/>
            <person name="Banfield J.F."/>
        </authorList>
    </citation>
    <scope>NUCLEOTIDE SEQUENCE [LARGE SCALE GENOMIC DNA]</scope>
</reference>
<protein>
    <recommendedName>
        <fullName evidence="6">Large ribosomal subunit protein bL21</fullName>
    </recommendedName>
</protein>
<comment type="similarity">
    <text evidence="1 6 7">Belongs to the bacterial ribosomal protein bL21 family.</text>
</comment>
<dbReference type="GO" id="GO:1990904">
    <property type="term" value="C:ribonucleoprotein complex"/>
    <property type="evidence" value="ECO:0007669"/>
    <property type="project" value="UniProtKB-KW"/>
</dbReference>
<dbReference type="SUPFAM" id="SSF141091">
    <property type="entry name" value="L21p-like"/>
    <property type="match status" value="1"/>
</dbReference>
<evidence type="ECO:0000313" key="9">
    <source>
        <dbReference type="Proteomes" id="UP000178302"/>
    </source>
</evidence>
<dbReference type="GO" id="GO:0006412">
    <property type="term" value="P:translation"/>
    <property type="evidence" value="ECO:0007669"/>
    <property type="project" value="UniProtKB-UniRule"/>
</dbReference>
<accession>A0A1G2LMW6</accession>
<keyword evidence="4 6" id="KW-0689">Ribosomal protein</keyword>
<dbReference type="GO" id="GO:0005840">
    <property type="term" value="C:ribosome"/>
    <property type="evidence" value="ECO:0007669"/>
    <property type="project" value="UniProtKB-KW"/>
</dbReference>
<dbReference type="PANTHER" id="PTHR21349">
    <property type="entry name" value="50S RIBOSOMAL PROTEIN L21"/>
    <property type="match status" value="1"/>
</dbReference>
<dbReference type="GO" id="GO:0019843">
    <property type="term" value="F:rRNA binding"/>
    <property type="evidence" value="ECO:0007669"/>
    <property type="project" value="UniProtKB-UniRule"/>
</dbReference>
<comment type="function">
    <text evidence="6 7">This protein binds to 23S rRNA in the presence of protein L20.</text>
</comment>
<evidence type="ECO:0000256" key="6">
    <source>
        <dbReference type="HAMAP-Rule" id="MF_01363"/>
    </source>
</evidence>
<evidence type="ECO:0000256" key="7">
    <source>
        <dbReference type="RuleBase" id="RU000562"/>
    </source>
</evidence>
<evidence type="ECO:0000256" key="1">
    <source>
        <dbReference type="ARBA" id="ARBA00008563"/>
    </source>
</evidence>
<dbReference type="NCBIfam" id="TIGR00061">
    <property type="entry name" value="L21"/>
    <property type="match status" value="1"/>
</dbReference>
<dbReference type="PROSITE" id="PS01169">
    <property type="entry name" value="RIBOSOMAL_L21"/>
    <property type="match status" value="1"/>
</dbReference>
<evidence type="ECO:0000256" key="3">
    <source>
        <dbReference type="ARBA" id="ARBA00022884"/>
    </source>
</evidence>
<organism evidence="8 9">
    <name type="scientific">Candidatus Tagabacteria bacterium RIFCSPLOWO2_01_FULL_39_11</name>
    <dbReference type="NCBI Taxonomy" id="1802295"/>
    <lineage>
        <taxon>Bacteria</taxon>
        <taxon>Candidatus Tagaibacteriota</taxon>
    </lineage>
</organism>
<comment type="caution">
    <text evidence="8">The sequence shown here is derived from an EMBL/GenBank/DDBJ whole genome shotgun (WGS) entry which is preliminary data.</text>
</comment>
<dbReference type="Proteomes" id="UP000178302">
    <property type="component" value="Unassembled WGS sequence"/>
</dbReference>
<comment type="subunit">
    <text evidence="6">Part of the 50S ribosomal subunit. Contacts protein L20.</text>
</comment>
<name>A0A1G2LMW6_9BACT</name>